<dbReference type="FunFam" id="3.40.50.1820:FF:000028">
    <property type="entry name" value="S9 family peptidase"/>
    <property type="match status" value="1"/>
</dbReference>
<dbReference type="SUPFAM" id="SSF53474">
    <property type="entry name" value="alpha/beta-Hydrolases"/>
    <property type="match status" value="1"/>
</dbReference>
<dbReference type="GO" id="GO:0004252">
    <property type="term" value="F:serine-type endopeptidase activity"/>
    <property type="evidence" value="ECO:0007669"/>
    <property type="project" value="TreeGrafter"/>
</dbReference>
<evidence type="ECO:0000256" key="3">
    <source>
        <dbReference type="ARBA" id="ARBA00022729"/>
    </source>
</evidence>
<dbReference type="AlphaFoldDB" id="A0AAN6GJ23"/>
<feature type="domain" description="Peptidase S9 prolyl oligopeptidase catalytic" evidence="7">
    <location>
        <begin position="530"/>
        <end position="738"/>
    </location>
</feature>
<comment type="similarity">
    <text evidence="1">Belongs to the peptidase S9C family.</text>
</comment>
<dbReference type="GO" id="GO:0006508">
    <property type="term" value="P:proteolysis"/>
    <property type="evidence" value="ECO:0007669"/>
    <property type="project" value="UniProtKB-KW"/>
</dbReference>
<dbReference type="PANTHER" id="PTHR42776:SF13">
    <property type="entry name" value="DIPEPTIDYL-PEPTIDASE 5"/>
    <property type="match status" value="1"/>
</dbReference>
<dbReference type="InterPro" id="IPR029058">
    <property type="entry name" value="AB_hydrolase_fold"/>
</dbReference>
<sequence>MRFPSALLTASAAAAAVLLSGSLDTVDARGSPLTPRNVIEAPRLGAGRASPNGLHALVPVTEHDLSSAPSKLTTHKTVYHLPLPAHIAHAAAPAAGKQQPTLAKPQPLVFNVSDAFFIGDEEAAFIRDGILYYKNVSEPDLQPYLPGTAIGSFPAPIGVIKAVIPKTGGNKKRTLVFTAEAYDDGSLDTVNDHDESDVEQEWKRVRAYESTFVRHWDKWISNKRSQLFAVDLVRDSAKGTWQFSSGGFRNLFHGLKLETPIYPFGGAEDFDANEDHVVWTSRDPERSAAWNTMQPIYLAPLSGNKPPKKLTSGTHGITASPVLSPDGKSVAWLQMATDGYESDRKVLHFHDLASGKTRQVFKEWDSSPKSIHFTPAGDKLHLLVDHQQKEKIFVFDLAKGKDEEGEVLVAASGQKEPRELVGAVAVEGLDLVLHGGALVKASTLYSSSELYWLAPTAGSKLVQLTHFGKESKALADVVYGPEPEEIKWAGAGGRTAYGWLVKPPGYKPSKKYPLAVLIHGGPESSWTNGWSSRWNPSVFASAGFIVFTPNPAGSTSFGQAYQEEILNSWGGKPYQDIISGVHHVIRVVVGVDGERVVAAGASYGGYSINWLQGHNNDGLFKGLVCHDGVFNTLNTYYSTDEIWFPEAEMGGNPWTNPEAYSRWSPSNHVSNWKTPQLTIHGGKDYRLTESEGLSVFNALQRRGVPSRFLYFPDENHWVLEPRNSLRWHEEVIGWLSKYGNATVPKLSADDEAKEQVQAAGAPRVVFQHGQTQ</sequence>
<evidence type="ECO:0000313" key="9">
    <source>
        <dbReference type="Proteomes" id="UP001176517"/>
    </source>
</evidence>
<reference evidence="8" key="1">
    <citation type="journal article" date="2023" name="PhytoFront">
        <title>Draft Genome Resources of Seven Strains of Tilletia horrida, Causal Agent of Kernel Smut of Rice.</title>
        <authorList>
            <person name="Khanal S."/>
            <person name="Antony Babu S."/>
            <person name="Zhou X.G."/>
        </authorList>
    </citation>
    <scope>NUCLEOTIDE SEQUENCE</scope>
    <source>
        <strain evidence="8">TX6</strain>
    </source>
</reference>
<proteinExistence type="inferred from homology"/>
<feature type="chain" id="PRO_5043043116" description="Dipeptidyl-peptidase V" evidence="6">
    <location>
        <begin position="29"/>
        <end position="772"/>
    </location>
</feature>
<keyword evidence="9" id="KW-1185">Reference proteome</keyword>
<dbReference type="InterPro" id="IPR001375">
    <property type="entry name" value="Peptidase_S9_cat"/>
</dbReference>
<dbReference type="Gene3D" id="2.120.10.30">
    <property type="entry name" value="TolB, C-terminal domain"/>
    <property type="match status" value="1"/>
</dbReference>
<dbReference type="Gene3D" id="3.40.50.1820">
    <property type="entry name" value="alpha/beta hydrolase"/>
    <property type="match status" value="1"/>
</dbReference>
<accession>A0AAN6GJ23</accession>
<evidence type="ECO:0000313" key="8">
    <source>
        <dbReference type="EMBL" id="KAK0543969.1"/>
    </source>
</evidence>
<name>A0AAN6GJ23_9BASI</name>
<evidence type="ECO:0000256" key="5">
    <source>
        <dbReference type="ARBA" id="ARBA00032829"/>
    </source>
</evidence>
<keyword evidence="2" id="KW-0645">Protease</keyword>
<dbReference type="SUPFAM" id="SSF69322">
    <property type="entry name" value="Tricorn protease domain 2"/>
    <property type="match status" value="1"/>
</dbReference>
<keyword evidence="3 6" id="KW-0732">Signal</keyword>
<dbReference type="InterPro" id="IPR011042">
    <property type="entry name" value="6-blade_b-propeller_TolB-like"/>
</dbReference>
<keyword evidence="4" id="KW-0378">Hydrolase</keyword>
<organism evidence="8 9">
    <name type="scientific">Tilletia horrida</name>
    <dbReference type="NCBI Taxonomy" id="155126"/>
    <lineage>
        <taxon>Eukaryota</taxon>
        <taxon>Fungi</taxon>
        <taxon>Dikarya</taxon>
        <taxon>Basidiomycota</taxon>
        <taxon>Ustilaginomycotina</taxon>
        <taxon>Exobasidiomycetes</taxon>
        <taxon>Tilletiales</taxon>
        <taxon>Tilletiaceae</taxon>
        <taxon>Tilletia</taxon>
    </lineage>
</organism>
<dbReference type="Proteomes" id="UP001176517">
    <property type="component" value="Unassembled WGS sequence"/>
</dbReference>
<dbReference type="PANTHER" id="PTHR42776">
    <property type="entry name" value="SERINE PEPTIDASE S9 FAMILY MEMBER"/>
    <property type="match status" value="1"/>
</dbReference>
<evidence type="ECO:0000259" key="7">
    <source>
        <dbReference type="Pfam" id="PF00326"/>
    </source>
</evidence>
<protein>
    <recommendedName>
        <fullName evidence="5">Dipeptidyl-peptidase V</fullName>
    </recommendedName>
</protein>
<feature type="signal peptide" evidence="6">
    <location>
        <begin position="1"/>
        <end position="28"/>
    </location>
</feature>
<evidence type="ECO:0000256" key="1">
    <source>
        <dbReference type="ARBA" id="ARBA00010040"/>
    </source>
</evidence>
<evidence type="ECO:0000256" key="6">
    <source>
        <dbReference type="SAM" id="SignalP"/>
    </source>
</evidence>
<comment type="caution">
    <text evidence="8">The sequence shown here is derived from an EMBL/GenBank/DDBJ whole genome shotgun (WGS) entry which is preliminary data.</text>
</comment>
<dbReference type="Pfam" id="PF00326">
    <property type="entry name" value="Peptidase_S9"/>
    <property type="match status" value="1"/>
</dbReference>
<dbReference type="EMBL" id="JAPDMZ010000312">
    <property type="protein sequence ID" value="KAK0543969.1"/>
    <property type="molecule type" value="Genomic_DNA"/>
</dbReference>
<evidence type="ECO:0000256" key="2">
    <source>
        <dbReference type="ARBA" id="ARBA00022670"/>
    </source>
</evidence>
<evidence type="ECO:0000256" key="4">
    <source>
        <dbReference type="ARBA" id="ARBA00022801"/>
    </source>
</evidence>
<gene>
    <name evidence="8" type="primary">dpp5_2</name>
    <name evidence="8" type="ORF">OC846_006226</name>
</gene>